<keyword evidence="8 10" id="KW-0503">Monooxygenase</keyword>
<keyword evidence="5 9" id="KW-0479">Metal-binding</keyword>
<evidence type="ECO:0000256" key="5">
    <source>
        <dbReference type="ARBA" id="ARBA00022723"/>
    </source>
</evidence>
<dbReference type="InterPro" id="IPR017972">
    <property type="entry name" value="Cyt_P450_CS"/>
</dbReference>
<evidence type="ECO:0000256" key="7">
    <source>
        <dbReference type="ARBA" id="ARBA00023004"/>
    </source>
</evidence>
<reference evidence="11 12" key="1">
    <citation type="submission" date="2014-04" db="EMBL/GenBank/DDBJ databases">
        <title>Evolutionary Origins and Diversification of the Mycorrhizal Mutualists.</title>
        <authorList>
            <consortium name="DOE Joint Genome Institute"/>
            <consortium name="Mycorrhizal Genomics Consortium"/>
            <person name="Kohler A."/>
            <person name="Kuo A."/>
            <person name="Nagy L.G."/>
            <person name="Floudas D."/>
            <person name="Copeland A."/>
            <person name="Barry K.W."/>
            <person name="Cichocki N."/>
            <person name="Veneault-Fourrey C."/>
            <person name="LaButti K."/>
            <person name="Lindquist E.A."/>
            <person name="Lipzen A."/>
            <person name="Lundell T."/>
            <person name="Morin E."/>
            <person name="Murat C."/>
            <person name="Riley R."/>
            <person name="Ohm R."/>
            <person name="Sun H."/>
            <person name="Tunlid A."/>
            <person name="Henrissat B."/>
            <person name="Grigoriev I.V."/>
            <person name="Hibbett D.S."/>
            <person name="Martin F."/>
        </authorList>
    </citation>
    <scope>NUCLEOTIDE SEQUENCE [LARGE SCALE GENOMIC DNA]</scope>
    <source>
        <strain evidence="11 12">FD-317 M1</strain>
    </source>
</reference>
<dbReference type="Gene3D" id="1.10.630.10">
    <property type="entry name" value="Cytochrome P450"/>
    <property type="match status" value="1"/>
</dbReference>
<dbReference type="PRINTS" id="PR00463">
    <property type="entry name" value="EP450I"/>
</dbReference>
<dbReference type="InterPro" id="IPR002401">
    <property type="entry name" value="Cyt_P450_E_grp-I"/>
</dbReference>
<feature type="binding site" description="axial binding residue" evidence="9">
    <location>
        <position position="420"/>
    </location>
    <ligand>
        <name>heme</name>
        <dbReference type="ChEBI" id="CHEBI:30413"/>
    </ligand>
    <ligandPart>
        <name>Fe</name>
        <dbReference type="ChEBI" id="CHEBI:18248"/>
    </ligandPart>
</feature>
<protein>
    <recommendedName>
        <fullName evidence="13">Cytochrome P450</fullName>
    </recommendedName>
</protein>
<dbReference type="PRINTS" id="PR00385">
    <property type="entry name" value="P450"/>
</dbReference>
<dbReference type="OrthoDB" id="2789670at2759"/>
<keyword evidence="12" id="KW-1185">Reference proteome</keyword>
<dbReference type="GO" id="GO:0004497">
    <property type="term" value="F:monooxygenase activity"/>
    <property type="evidence" value="ECO:0007669"/>
    <property type="project" value="UniProtKB-KW"/>
</dbReference>
<organism evidence="11 12">
    <name type="scientific">Collybiopsis luxurians FD-317 M1</name>
    <dbReference type="NCBI Taxonomy" id="944289"/>
    <lineage>
        <taxon>Eukaryota</taxon>
        <taxon>Fungi</taxon>
        <taxon>Dikarya</taxon>
        <taxon>Basidiomycota</taxon>
        <taxon>Agaricomycotina</taxon>
        <taxon>Agaricomycetes</taxon>
        <taxon>Agaricomycetidae</taxon>
        <taxon>Agaricales</taxon>
        <taxon>Marasmiineae</taxon>
        <taxon>Omphalotaceae</taxon>
        <taxon>Collybiopsis</taxon>
        <taxon>Collybiopsis luxurians</taxon>
    </lineage>
</organism>
<evidence type="ECO:0000313" key="12">
    <source>
        <dbReference type="Proteomes" id="UP000053593"/>
    </source>
</evidence>
<comment type="similarity">
    <text evidence="3 10">Belongs to the cytochrome P450 family.</text>
</comment>
<dbReference type="Proteomes" id="UP000053593">
    <property type="component" value="Unassembled WGS sequence"/>
</dbReference>
<keyword evidence="7 9" id="KW-0408">Iron</keyword>
<dbReference type="InterPro" id="IPR036396">
    <property type="entry name" value="Cyt_P450_sf"/>
</dbReference>
<dbReference type="HOGENOM" id="CLU_001570_2_3_1"/>
<dbReference type="InterPro" id="IPR001128">
    <property type="entry name" value="Cyt_P450"/>
</dbReference>
<evidence type="ECO:0000256" key="1">
    <source>
        <dbReference type="ARBA" id="ARBA00001971"/>
    </source>
</evidence>
<dbReference type="EMBL" id="KN834819">
    <property type="protein sequence ID" value="KIK54182.1"/>
    <property type="molecule type" value="Genomic_DNA"/>
</dbReference>
<dbReference type="PROSITE" id="PS00086">
    <property type="entry name" value="CYTOCHROME_P450"/>
    <property type="match status" value="1"/>
</dbReference>
<comment type="pathway">
    <text evidence="2">Secondary metabolite biosynthesis.</text>
</comment>
<dbReference type="PANTHER" id="PTHR46300:SF7">
    <property type="entry name" value="P450, PUTATIVE (EUROFUNG)-RELATED"/>
    <property type="match status" value="1"/>
</dbReference>
<dbReference type="GO" id="GO:0020037">
    <property type="term" value="F:heme binding"/>
    <property type="evidence" value="ECO:0007669"/>
    <property type="project" value="InterPro"/>
</dbReference>
<gene>
    <name evidence="11" type="ORF">GYMLUDRAFT_177768</name>
</gene>
<comment type="cofactor">
    <cofactor evidence="1 9">
        <name>heme</name>
        <dbReference type="ChEBI" id="CHEBI:30413"/>
    </cofactor>
</comment>
<evidence type="ECO:0000256" key="10">
    <source>
        <dbReference type="RuleBase" id="RU000461"/>
    </source>
</evidence>
<keyword evidence="4 9" id="KW-0349">Heme</keyword>
<dbReference type="GO" id="GO:0016705">
    <property type="term" value="F:oxidoreductase activity, acting on paired donors, with incorporation or reduction of molecular oxygen"/>
    <property type="evidence" value="ECO:0007669"/>
    <property type="project" value="InterPro"/>
</dbReference>
<dbReference type="CDD" id="cd11065">
    <property type="entry name" value="CYP64-like"/>
    <property type="match status" value="1"/>
</dbReference>
<evidence type="ECO:0008006" key="13">
    <source>
        <dbReference type="Google" id="ProtNLM"/>
    </source>
</evidence>
<dbReference type="GO" id="GO:0005506">
    <property type="term" value="F:iron ion binding"/>
    <property type="evidence" value="ECO:0007669"/>
    <property type="project" value="InterPro"/>
</dbReference>
<evidence type="ECO:0000313" key="11">
    <source>
        <dbReference type="EMBL" id="KIK54182.1"/>
    </source>
</evidence>
<dbReference type="Pfam" id="PF00067">
    <property type="entry name" value="p450"/>
    <property type="match status" value="1"/>
</dbReference>
<evidence type="ECO:0000256" key="6">
    <source>
        <dbReference type="ARBA" id="ARBA00023002"/>
    </source>
</evidence>
<dbReference type="InterPro" id="IPR050364">
    <property type="entry name" value="Cytochrome_P450_fung"/>
</dbReference>
<evidence type="ECO:0000256" key="9">
    <source>
        <dbReference type="PIRSR" id="PIRSR602401-1"/>
    </source>
</evidence>
<keyword evidence="6 10" id="KW-0560">Oxidoreductase</keyword>
<evidence type="ECO:0000256" key="2">
    <source>
        <dbReference type="ARBA" id="ARBA00005179"/>
    </source>
</evidence>
<accession>A0A0D0C8B5</accession>
<proteinExistence type="inferred from homology"/>
<dbReference type="AlphaFoldDB" id="A0A0D0C8B5"/>
<evidence type="ECO:0000256" key="4">
    <source>
        <dbReference type="ARBA" id="ARBA00022617"/>
    </source>
</evidence>
<evidence type="ECO:0000256" key="3">
    <source>
        <dbReference type="ARBA" id="ARBA00010617"/>
    </source>
</evidence>
<evidence type="ECO:0000256" key="8">
    <source>
        <dbReference type="ARBA" id="ARBA00023033"/>
    </source>
</evidence>
<dbReference type="SUPFAM" id="SSF48264">
    <property type="entry name" value="Cytochrome P450"/>
    <property type="match status" value="1"/>
</dbReference>
<dbReference type="PANTHER" id="PTHR46300">
    <property type="entry name" value="P450, PUTATIVE (EUROFUNG)-RELATED-RELATED"/>
    <property type="match status" value="1"/>
</dbReference>
<name>A0A0D0C8B5_9AGAR</name>
<sequence>MIKIKDSYPSPLPPGPRKLPIVENLFDIPQKGRVWLEYSKMNQRYGSDIIHLGALGKSFIILNSAKAVSDLLDKRSGIYSSRPHSTMIAELMGWGNTVFFLPYDDAWKAQRKIFHQAIPPGDIARFHPKLLHATHNLLQILARTDKIMEDLHSWVGVFMIDVVYGMQGEEVRDYLPLANQAIESVAIAGTPGNFYVDQIPLLKYVPEWFPGANFKRKARDWDFIRAKITEDTFRATKEQASNTATSSLVSVALQQIEPSEDVLQREAHIKEAGVAAYSGGSDTTVVALASFLVAMLINPDIQAKAHSELDKVLEPGDLPTFNHQSSLPYVKAIVMETLRHQPVAPLSFPHLLTKDDTYEGYFIPKGTIVMGNAWSIFQNEEDYPDPTRFNPSRFLDSNGKINPNVRNPTTHAFGFGRRSCPGKHLALDSLFIAAASILACYTIEPELDEHGKAIKPNVEYKSTMSLVNEPLPFKCRFVPRFKEVEVSLRI</sequence>